<keyword evidence="1" id="KW-0347">Helicase</keyword>
<dbReference type="GO" id="GO:0003677">
    <property type="term" value="F:DNA binding"/>
    <property type="evidence" value="ECO:0007669"/>
    <property type="project" value="InterPro"/>
</dbReference>
<dbReference type="Proteomes" id="UP000475117">
    <property type="component" value="Chromosome"/>
</dbReference>
<organism evidence="1 2">
    <name type="scientific">Sulfuriroseicoccus oceanibius</name>
    <dbReference type="NCBI Taxonomy" id="2707525"/>
    <lineage>
        <taxon>Bacteria</taxon>
        <taxon>Pseudomonadati</taxon>
        <taxon>Verrucomicrobiota</taxon>
        <taxon>Verrucomicrobiia</taxon>
        <taxon>Verrucomicrobiales</taxon>
        <taxon>Verrucomicrobiaceae</taxon>
        <taxon>Sulfuriroseicoccus</taxon>
    </lineage>
</organism>
<gene>
    <name evidence="1" type="ORF">G3M56_012955</name>
</gene>
<name>A0A6B3LE46_9BACT</name>
<dbReference type="GO" id="GO:0005524">
    <property type="term" value="F:ATP binding"/>
    <property type="evidence" value="ECO:0007669"/>
    <property type="project" value="InterPro"/>
</dbReference>
<proteinExistence type="predicted"/>
<dbReference type="InterPro" id="IPR006935">
    <property type="entry name" value="Helicase/UvrB_N"/>
</dbReference>
<dbReference type="PANTHER" id="PTHR47396">
    <property type="entry name" value="TYPE I RESTRICTION ENZYME ECOKI R PROTEIN"/>
    <property type="match status" value="1"/>
</dbReference>
<dbReference type="Gene3D" id="3.40.50.300">
    <property type="entry name" value="P-loop containing nucleotide triphosphate hydrolases"/>
    <property type="match status" value="1"/>
</dbReference>
<dbReference type="SMART" id="SM00487">
    <property type="entry name" value="DEXDc"/>
    <property type="match status" value="1"/>
</dbReference>
<keyword evidence="1" id="KW-0547">Nucleotide-binding</keyword>
<evidence type="ECO:0000313" key="1">
    <source>
        <dbReference type="EMBL" id="QQL44771.1"/>
    </source>
</evidence>
<dbReference type="EMBL" id="CP066776">
    <property type="protein sequence ID" value="QQL44771.1"/>
    <property type="molecule type" value="Genomic_DNA"/>
</dbReference>
<dbReference type="PANTHER" id="PTHR47396:SF1">
    <property type="entry name" value="ATP-DEPENDENT HELICASE IRC3-RELATED"/>
    <property type="match status" value="1"/>
</dbReference>
<dbReference type="KEGG" id="soa:G3M56_012955"/>
<dbReference type="InterPro" id="IPR027417">
    <property type="entry name" value="P-loop_NTPase"/>
</dbReference>
<accession>A0A6B3LE46</accession>
<reference evidence="1 2" key="1">
    <citation type="submission" date="2020-12" db="EMBL/GenBank/DDBJ databases">
        <title>Sulforoseuscoccus oceanibium gen. nov., sp. nov., a representative of the phylum Verrucomicrobia with special cytoplasmic membrane, and proposal of Sulforoseuscoccusaceae fam. nov.</title>
        <authorList>
            <person name="Xi F."/>
        </authorList>
    </citation>
    <scope>NUCLEOTIDE SEQUENCE [LARGE SCALE GENOMIC DNA]</scope>
    <source>
        <strain evidence="1 2">T37</strain>
    </source>
</reference>
<dbReference type="PROSITE" id="PS51192">
    <property type="entry name" value="HELICASE_ATP_BIND_1"/>
    <property type="match status" value="1"/>
</dbReference>
<dbReference type="SUPFAM" id="SSF52540">
    <property type="entry name" value="P-loop containing nucleoside triphosphate hydrolases"/>
    <property type="match status" value="1"/>
</dbReference>
<dbReference type="InterPro" id="IPR050742">
    <property type="entry name" value="Helicase_Restrict-Modif_Enz"/>
</dbReference>
<dbReference type="RefSeq" id="WP_164365171.1">
    <property type="nucleotide sequence ID" value="NZ_CP066776.1"/>
</dbReference>
<dbReference type="AlphaFoldDB" id="A0A6B3LE46"/>
<evidence type="ECO:0000313" key="2">
    <source>
        <dbReference type="Proteomes" id="UP000475117"/>
    </source>
</evidence>
<keyword evidence="2" id="KW-1185">Reference proteome</keyword>
<keyword evidence="1" id="KW-0378">Hydrolase</keyword>
<dbReference type="GO" id="GO:0004386">
    <property type="term" value="F:helicase activity"/>
    <property type="evidence" value="ECO:0007669"/>
    <property type="project" value="UniProtKB-KW"/>
</dbReference>
<dbReference type="InterPro" id="IPR014001">
    <property type="entry name" value="Helicase_ATP-bd"/>
</dbReference>
<dbReference type="Pfam" id="PF04851">
    <property type="entry name" value="ResIII"/>
    <property type="match status" value="1"/>
</dbReference>
<protein>
    <submittedName>
        <fullName evidence="1">DEAD/DEAH box helicase family protein</fullName>
    </submittedName>
</protein>
<dbReference type="GO" id="GO:0016787">
    <property type="term" value="F:hydrolase activity"/>
    <property type="evidence" value="ECO:0007669"/>
    <property type="project" value="InterPro"/>
</dbReference>
<keyword evidence="1" id="KW-0067">ATP-binding</keyword>
<dbReference type="GO" id="GO:0005829">
    <property type="term" value="C:cytosol"/>
    <property type="evidence" value="ECO:0007669"/>
    <property type="project" value="TreeGrafter"/>
</dbReference>
<dbReference type="CDD" id="cd18785">
    <property type="entry name" value="SF2_C"/>
    <property type="match status" value="1"/>
</dbReference>
<sequence>MTQLNHQRGIVYQLRSYQAQALERFRAKRERGENRFHLVAPPGSGKTIVGIQALLETGERGVVFSPNSAIQAQWVDRYYAGTAVLHSQAQVDARFSTDADSGAEFLSLTYQSIASKQRQSDDLHENAEALIETVVSNGHKVLILDECHHLTGFWGEVIAGVLARMPDAVCLFLTATPPLDADAQGMNRYLQLAGPVDMEIPLPAVVLEGNLAPYQDLVYFTKPEDGELAGLLESEQQLNGLVERLEVQADGRRALSGWVRDCLEDCQLRGRTVPFPEWLRDDPDRAIAYVRYLGLRKLSPPLSVFWIDEMSAPCETEDLAIVLGDYHVGHLNTLQCESATALGDELRECLNRLGYRFSGGGYHAAHTGAARNLTLSKSKLDGLREILVTEQDLQLDKIRALVLVDYEFGPAGSGGITAVDVMHRLTSDPLTDELDPIMLTGRSVLVDDDLTPTFLKFAERYREQKKLRFALESRAEAGYCRIDGSGPDWTTRTYVSLISEMLEAGVTRTLVSTRSLLGEGWDSQSLNTLIDLTVVAAYVSVNQIRGRSIRKDPEVLTKCANNWDIVTIAPGARAGLYDFHRLERKHEHFYGLADDGVIEKGLGHVHPLLSKGNASAIASAYESINEEMLLRAGRRNEAHDQWREVEGGVGSELTSLEIKPTAPVNLRIPVKDRRQLDWLRAEFVTSGRRSRFASVALIGMAIAAAAVFNVGASDAVIGLAGLTAGTGWSHWALLRRKRDRLVQRNEADSVEQGIRCFGDAVLSAMRTCSLIPEDSPDPKIRITTRGNGYLRISLEGCDARISDCFTEAVWELLGPFQNHKYIIERHGFEPDWRQLTMRQLVGREEIQSRIAACHPVPSIFSKRKKDALAFQSSWHTHVGPGELHYTRHGSGKEFAADWFRKAPVPVHRETKVIWG</sequence>